<dbReference type="KEGG" id="vg:80266110"/>
<accession>A0AAE9GPK3</accession>
<evidence type="ECO:0000313" key="2">
    <source>
        <dbReference type="Proteomes" id="UP000831298"/>
    </source>
</evidence>
<dbReference type="Proteomes" id="UP000831298">
    <property type="component" value="Segment"/>
</dbReference>
<evidence type="ECO:0000313" key="1">
    <source>
        <dbReference type="EMBL" id="UOL48475.1"/>
    </source>
</evidence>
<name>A0AAE9GPK3_9CAUD</name>
<protein>
    <submittedName>
        <fullName evidence="1">Uncharacterized protein</fullName>
    </submittedName>
</protein>
<organism evidence="1 2">
    <name type="scientific">Pseudomonas phage Kremar</name>
    <dbReference type="NCBI Taxonomy" id="2928831"/>
    <lineage>
        <taxon>Viruses</taxon>
        <taxon>Duplodnaviria</taxon>
        <taxon>Heunggongvirae</taxon>
        <taxon>Uroviricota</taxon>
        <taxon>Caudoviricetes</taxon>
        <taxon>Vandenendeviridae</taxon>
        <taxon>Gorskivirinae</taxon>
        <taxon>Kremarvirus</taxon>
        <taxon>Kremarvirus kremar</taxon>
    </lineage>
</organism>
<proteinExistence type="predicted"/>
<keyword evidence="2" id="KW-1185">Reference proteome</keyword>
<dbReference type="EMBL" id="OM982620">
    <property type="protein sequence ID" value="UOL48475.1"/>
    <property type="molecule type" value="Genomic_DNA"/>
</dbReference>
<reference evidence="1 2" key="1">
    <citation type="submission" date="2022-02" db="EMBL/GenBank/DDBJ databases">
        <authorList>
            <person name="Gylling M."/>
        </authorList>
    </citation>
    <scope>NUCLEOTIDE SEQUENCE [LARGE SCALE GENOMIC DNA]</scope>
</reference>
<dbReference type="RefSeq" id="YP_010766431.1">
    <property type="nucleotide sequence ID" value="NC_073679.1"/>
</dbReference>
<dbReference type="GeneID" id="80266110"/>
<sequence length="72" mass="7414">MALTNDQQYALLAQLGLLEGAKAGAFTNGIQQASFAALTPVASPNATDEATAVTLVNEIKTKVNNIIAALKL</sequence>